<name>E9AK03_LEIMU</name>
<dbReference type="InterPro" id="IPR009030">
    <property type="entry name" value="Growth_fac_rcpt_cys_sf"/>
</dbReference>
<keyword evidence="2" id="KW-0812">Transmembrane</keyword>
<dbReference type="GeneID" id="13452910"/>
<organism evidence="4 5">
    <name type="scientific">Leishmania mexicana (strain MHOM/GT/2001/U1103)</name>
    <dbReference type="NCBI Taxonomy" id="929439"/>
    <lineage>
        <taxon>Eukaryota</taxon>
        <taxon>Discoba</taxon>
        <taxon>Euglenozoa</taxon>
        <taxon>Kinetoplastea</taxon>
        <taxon>Metakinetoplastina</taxon>
        <taxon>Trypanosomatida</taxon>
        <taxon>Trypanosomatidae</taxon>
        <taxon>Leishmaniinae</taxon>
        <taxon>Leishmania</taxon>
    </lineage>
</organism>
<reference evidence="4 5" key="1">
    <citation type="journal article" date="2011" name="Genome Res.">
        <title>Chromosome and gene copy number variation allow major structural change between species and strains of Leishmania.</title>
        <authorList>
            <person name="Rogers M.B."/>
            <person name="Hilley J.D."/>
            <person name="Dickens N.J."/>
            <person name="Wilkes J."/>
            <person name="Bates P.A."/>
            <person name="Depledge D.P."/>
            <person name="Harris D."/>
            <person name="Her Y."/>
            <person name="Herzyk P."/>
            <person name="Imamura H."/>
            <person name="Otto T.D."/>
            <person name="Sanders M."/>
            <person name="Seeger K."/>
            <person name="Dujardin J.C."/>
            <person name="Berriman M."/>
            <person name="Smith D.F."/>
            <person name="Hertz-Fowler C."/>
            <person name="Mottram J.C."/>
        </authorList>
    </citation>
    <scope>NUCLEOTIDE SEQUENCE [LARGE SCALE GENOMIC DNA]</scope>
    <source>
        <strain evidence="4 5">MHOM/GT/2001/U1103</strain>
    </source>
</reference>
<dbReference type="SMART" id="SM00181">
    <property type="entry name" value="EGF"/>
    <property type="match status" value="4"/>
</dbReference>
<evidence type="ECO:0000313" key="5">
    <source>
        <dbReference type="Proteomes" id="UP000007259"/>
    </source>
</evidence>
<dbReference type="Proteomes" id="UP000007259">
    <property type="component" value="Chromosome 4"/>
</dbReference>
<evidence type="ECO:0000259" key="3">
    <source>
        <dbReference type="SMART" id="SM00181"/>
    </source>
</evidence>
<keyword evidence="5" id="KW-1185">Reference proteome</keyword>
<dbReference type="VEuPathDB" id="TriTrypDB:LmxM.04.0210"/>
<proteinExistence type="predicted"/>
<feature type="region of interest" description="Disordered" evidence="1">
    <location>
        <begin position="190"/>
        <end position="248"/>
    </location>
</feature>
<feature type="domain" description="EGF-like" evidence="3">
    <location>
        <begin position="291"/>
        <end position="324"/>
    </location>
</feature>
<dbReference type="SUPFAM" id="SSF57184">
    <property type="entry name" value="Growth factor receptor domain"/>
    <property type="match status" value="1"/>
</dbReference>
<dbReference type="OrthoDB" id="266732at2759"/>
<feature type="domain" description="EGF-like" evidence="3">
    <location>
        <begin position="102"/>
        <end position="145"/>
    </location>
</feature>
<evidence type="ECO:0000256" key="2">
    <source>
        <dbReference type="SAM" id="Phobius"/>
    </source>
</evidence>
<gene>
    <name evidence="4" type="ORF">LMXM_04_0210</name>
</gene>
<dbReference type="KEGG" id="lmi:LMXM_04_0210"/>
<dbReference type="AlphaFoldDB" id="E9AK03"/>
<keyword evidence="2" id="KW-0472">Membrane</keyword>
<protein>
    <submittedName>
        <fullName evidence="4">Surface antigen-like protein</fullName>
    </submittedName>
</protein>
<dbReference type="InterPro" id="IPR000742">
    <property type="entry name" value="EGF"/>
</dbReference>
<evidence type="ECO:0000313" key="4">
    <source>
        <dbReference type="EMBL" id="CBZ23253.1"/>
    </source>
</evidence>
<dbReference type="OMA" id="GYPNINT"/>
<keyword evidence="2" id="KW-1133">Transmembrane helix</keyword>
<accession>E9AK03</accession>
<dbReference type="RefSeq" id="XP_003871788.1">
    <property type="nucleotide sequence ID" value="XM_003871739.1"/>
</dbReference>
<feature type="domain" description="EGF-like" evidence="3">
    <location>
        <begin position="254"/>
        <end position="287"/>
    </location>
</feature>
<evidence type="ECO:0000256" key="1">
    <source>
        <dbReference type="SAM" id="MobiDB-lite"/>
    </source>
</evidence>
<feature type="transmembrane region" description="Helical" evidence="2">
    <location>
        <begin position="73"/>
        <end position="92"/>
    </location>
</feature>
<dbReference type="EMBL" id="FR799557">
    <property type="protein sequence ID" value="CBZ23253.1"/>
    <property type="molecule type" value="Genomic_DNA"/>
</dbReference>
<dbReference type="PhylomeDB" id="E9AK03"/>
<sequence>MLTERVPVRGSASVHEHAHASSHSLAFHRQPYPPSPEHYLTHPQHGHRRTSFLFPSTRIMPVFALRSSHHKRGIAAVLLLAIVVAVTLTVSAQTIDNYPPVPCDSTVPNCLECRKMGMLSLCSNCKEGYSTAVSPATPTEFGKCKPYNPSTCRLGNCLRCAADDNTKCVQCPVGYPNINTYLCDATTAAPTTASPSITTTTTSPTTAAPSITTTTTSPTTAAPSITTTTASPTTAAPSITTTTTSPTTSAPSTGCQTPSCAICVPGSQYTCAVCESGMVLMVSGQCMPAGSCSMANCAQCYPNDNNRCSSCESGYALTVSYTCIPRKPGNSAAAPTPVLVALAIVSVAATVTYVI</sequence>
<feature type="domain" description="EGF-like" evidence="3">
    <location>
        <begin position="151"/>
        <end position="184"/>
    </location>
</feature>